<evidence type="ECO:0000256" key="3">
    <source>
        <dbReference type="ARBA" id="ARBA00035647"/>
    </source>
</evidence>
<dbReference type="GeneID" id="87820203"/>
<comment type="caution">
    <text evidence="8">The sequence shown here is derived from an EMBL/GenBank/DDBJ whole genome shotgun (WGS) entry which is preliminary data.</text>
</comment>
<evidence type="ECO:0000313" key="8">
    <source>
        <dbReference type="EMBL" id="KAK4144386.1"/>
    </source>
</evidence>
<protein>
    <recommendedName>
        <fullName evidence="4">Small ribosomal subunit protein mS38</fullName>
    </recommendedName>
</protein>
<dbReference type="PANTHER" id="PTHR32035:SF3">
    <property type="entry name" value="SMALL RIBOSOMAL SUBUNIT PROTEIN MS38"/>
    <property type="match status" value="1"/>
</dbReference>
<name>A0AAN6V4S2_9PEZI</name>
<evidence type="ECO:0000259" key="7">
    <source>
        <dbReference type="SMART" id="SM01155"/>
    </source>
</evidence>
<dbReference type="PANTHER" id="PTHR32035">
    <property type="entry name" value="AURORA KINASE A-INTERACTING PROTEIN"/>
    <property type="match status" value="1"/>
</dbReference>
<dbReference type="InterPro" id="IPR013177">
    <property type="entry name" value="Ribosomal_mS38_C"/>
</dbReference>
<comment type="subcellular location">
    <subcellularLocation>
        <location evidence="1">Mitochondrion</location>
    </subcellularLocation>
</comment>
<keyword evidence="2" id="KW-0496">Mitochondrion</keyword>
<dbReference type="GO" id="GO:0005739">
    <property type="term" value="C:mitochondrion"/>
    <property type="evidence" value="ECO:0007669"/>
    <property type="project" value="UniProtKB-SubCell"/>
</dbReference>
<feature type="coiled-coil region" evidence="5">
    <location>
        <begin position="329"/>
        <end position="356"/>
    </location>
</feature>
<comment type="similarity">
    <text evidence="3">Belongs to the mitochondrion-specific ribosomal protein mS38 family.</text>
</comment>
<feature type="region of interest" description="Disordered" evidence="6">
    <location>
        <begin position="1"/>
        <end position="24"/>
    </location>
</feature>
<organism evidence="8 9">
    <name type="scientific">Dichotomopilus funicola</name>
    <dbReference type="NCBI Taxonomy" id="1934379"/>
    <lineage>
        <taxon>Eukaryota</taxon>
        <taxon>Fungi</taxon>
        <taxon>Dikarya</taxon>
        <taxon>Ascomycota</taxon>
        <taxon>Pezizomycotina</taxon>
        <taxon>Sordariomycetes</taxon>
        <taxon>Sordariomycetidae</taxon>
        <taxon>Sordariales</taxon>
        <taxon>Chaetomiaceae</taxon>
        <taxon>Dichotomopilus</taxon>
    </lineage>
</organism>
<dbReference type="Proteomes" id="UP001302676">
    <property type="component" value="Unassembled WGS sequence"/>
</dbReference>
<sequence>MLPPSVRRAVATAPQSPTASTLASTVSRAAAAACGITYRPSGLQQRRYSSSKPSSPDNGPKDITARPVPTSRGSKSEKSKAKSKAPQPPSVPSTGHIGDEGLALSAFFALHRPISVTQLMPRTVSDDVFAKIFATRSRNNRAADVLSTLSQTVSDLEEPLSRMNMGGSGDKTSRSAQDAVASEDGTTRLSLKHPDGSETNLHIQLNPLAGQYLPYAPPPAPRPLSETASNATNANTENTNAAKSAADGQTRVYKAMVTIEETVDAEGQVKVVAHSPELVEEGMDSLTSAIEEPGQPQSFLERMALRQLRYDEYCRQKGLTMQAISVRRQRKLRMKKKKYKKLMKKTRNERRKLDRL</sequence>
<dbReference type="AlphaFoldDB" id="A0AAN6V4S2"/>
<reference evidence="8" key="1">
    <citation type="journal article" date="2023" name="Mol. Phylogenet. Evol.">
        <title>Genome-scale phylogeny and comparative genomics of the fungal order Sordariales.</title>
        <authorList>
            <person name="Hensen N."/>
            <person name="Bonometti L."/>
            <person name="Westerberg I."/>
            <person name="Brannstrom I.O."/>
            <person name="Guillou S."/>
            <person name="Cros-Aarteil S."/>
            <person name="Calhoun S."/>
            <person name="Haridas S."/>
            <person name="Kuo A."/>
            <person name="Mondo S."/>
            <person name="Pangilinan J."/>
            <person name="Riley R."/>
            <person name="LaButti K."/>
            <person name="Andreopoulos B."/>
            <person name="Lipzen A."/>
            <person name="Chen C."/>
            <person name="Yan M."/>
            <person name="Daum C."/>
            <person name="Ng V."/>
            <person name="Clum A."/>
            <person name="Steindorff A."/>
            <person name="Ohm R.A."/>
            <person name="Martin F."/>
            <person name="Silar P."/>
            <person name="Natvig D.O."/>
            <person name="Lalanne C."/>
            <person name="Gautier V."/>
            <person name="Ament-Velasquez S.L."/>
            <person name="Kruys A."/>
            <person name="Hutchinson M.I."/>
            <person name="Powell A.J."/>
            <person name="Barry K."/>
            <person name="Miller A.N."/>
            <person name="Grigoriev I.V."/>
            <person name="Debuchy R."/>
            <person name="Gladieux P."/>
            <person name="Hiltunen Thoren M."/>
            <person name="Johannesson H."/>
        </authorList>
    </citation>
    <scope>NUCLEOTIDE SEQUENCE</scope>
    <source>
        <strain evidence="8">CBS 141.50</strain>
    </source>
</reference>
<keyword evidence="5" id="KW-0175">Coiled coil</keyword>
<evidence type="ECO:0000256" key="4">
    <source>
        <dbReference type="ARBA" id="ARBA00035682"/>
    </source>
</evidence>
<dbReference type="SMART" id="SM01155">
    <property type="entry name" value="DUF1713"/>
    <property type="match status" value="1"/>
</dbReference>
<feature type="region of interest" description="Disordered" evidence="6">
    <location>
        <begin position="160"/>
        <end position="196"/>
    </location>
</feature>
<feature type="compositionally biased region" description="Polar residues" evidence="6">
    <location>
        <begin position="42"/>
        <end position="57"/>
    </location>
</feature>
<evidence type="ECO:0000256" key="5">
    <source>
        <dbReference type="SAM" id="Coils"/>
    </source>
</evidence>
<proteinExistence type="inferred from homology"/>
<gene>
    <name evidence="8" type="ORF">C8A04DRAFT_36635</name>
</gene>
<dbReference type="RefSeq" id="XP_062637757.1">
    <property type="nucleotide sequence ID" value="XM_062783590.1"/>
</dbReference>
<feature type="domain" description="Ribosomal protein mS38 C-terminal" evidence="7">
    <location>
        <begin position="322"/>
        <end position="355"/>
    </location>
</feature>
<evidence type="ECO:0000256" key="1">
    <source>
        <dbReference type="ARBA" id="ARBA00004173"/>
    </source>
</evidence>
<accession>A0AAN6V4S2</accession>
<dbReference type="Pfam" id="PF08213">
    <property type="entry name" value="COX24_C"/>
    <property type="match status" value="1"/>
</dbReference>
<dbReference type="EMBL" id="MU853577">
    <property type="protein sequence ID" value="KAK4144386.1"/>
    <property type="molecule type" value="Genomic_DNA"/>
</dbReference>
<reference evidence="8" key="2">
    <citation type="submission" date="2023-05" db="EMBL/GenBank/DDBJ databases">
        <authorList>
            <consortium name="Lawrence Berkeley National Laboratory"/>
            <person name="Steindorff A."/>
            <person name="Hensen N."/>
            <person name="Bonometti L."/>
            <person name="Westerberg I."/>
            <person name="Brannstrom I.O."/>
            <person name="Guillou S."/>
            <person name="Cros-Aarteil S."/>
            <person name="Calhoun S."/>
            <person name="Haridas S."/>
            <person name="Kuo A."/>
            <person name="Mondo S."/>
            <person name="Pangilinan J."/>
            <person name="Riley R."/>
            <person name="Labutti K."/>
            <person name="Andreopoulos B."/>
            <person name="Lipzen A."/>
            <person name="Chen C."/>
            <person name="Yanf M."/>
            <person name="Daum C."/>
            <person name="Ng V."/>
            <person name="Clum A."/>
            <person name="Ohm R."/>
            <person name="Martin F."/>
            <person name="Silar P."/>
            <person name="Natvig D."/>
            <person name="Lalanne C."/>
            <person name="Gautier V."/>
            <person name="Ament-Velasquez S.L."/>
            <person name="Kruys A."/>
            <person name="Hutchinson M.I."/>
            <person name="Powell A.J."/>
            <person name="Barry K."/>
            <person name="Miller A.N."/>
            <person name="Grigoriev I.V."/>
            <person name="Debuchy R."/>
            <person name="Gladieux P."/>
            <person name="Thoren M.H."/>
            <person name="Johannesson H."/>
        </authorList>
    </citation>
    <scope>NUCLEOTIDE SEQUENCE</scope>
    <source>
        <strain evidence="8">CBS 141.50</strain>
    </source>
</reference>
<evidence type="ECO:0000256" key="6">
    <source>
        <dbReference type="SAM" id="MobiDB-lite"/>
    </source>
</evidence>
<feature type="region of interest" description="Disordered" evidence="6">
    <location>
        <begin position="41"/>
        <end position="97"/>
    </location>
</feature>
<keyword evidence="9" id="KW-1185">Reference proteome</keyword>
<evidence type="ECO:0000313" key="9">
    <source>
        <dbReference type="Proteomes" id="UP001302676"/>
    </source>
</evidence>
<evidence type="ECO:0000256" key="2">
    <source>
        <dbReference type="ARBA" id="ARBA00023128"/>
    </source>
</evidence>